<evidence type="ECO:0000256" key="10">
    <source>
        <dbReference type="RuleBase" id="RU363032"/>
    </source>
</evidence>
<accession>A0A839JYA9</accession>
<dbReference type="NCBIfam" id="TIGR02141">
    <property type="entry name" value="modB_ABC"/>
    <property type="match status" value="1"/>
</dbReference>
<dbReference type="CDD" id="cd06261">
    <property type="entry name" value="TM_PBP2"/>
    <property type="match status" value="1"/>
</dbReference>
<dbReference type="PROSITE" id="PS50928">
    <property type="entry name" value="ABC_TM1"/>
    <property type="match status" value="1"/>
</dbReference>
<dbReference type="Gene3D" id="1.10.3720.10">
    <property type="entry name" value="MetI-like"/>
    <property type="match status" value="1"/>
</dbReference>
<dbReference type="InterPro" id="IPR000515">
    <property type="entry name" value="MetI-like"/>
</dbReference>
<evidence type="ECO:0000256" key="1">
    <source>
        <dbReference type="ARBA" id="ARBA00004141"/>
    </source>
</evidence>
<dbReference type="GO" id="GO:0005886">
    <property type="term" value="C:plasma membrane"/>
    <property type="evidence" value="ECO:0007669"/>
    <property type="project" value="UniProtKB-SubCell"/>
</dbReference>
<protein>
    <recommendedName>
        <fullName evidence="11">Molybdenum transport system permease</fullName>
    </recommendedName>
</protein>
<keyword evidence="11" id="KW-1003">Cell membrane</keyword>
<comment type="caution">
    <text evidence="13">The sequence shown here is derived from an EMBL/GenBank/DDBJ whole genome shotgun (WGS) entry which is preliminary data.</text>
</comment>
<feature type="transmembrane region" description="Helical" evidence="10">
    <location>
        <begin position="132"/>
        <end position="154"/>
    </location>
</feature>
<comment type="subcellular location">
    <subcellularLocation>
        <location evidence="10">Cell membrane</location>
        <topology evidence="10">Multi-pass membrane protein</topology>
    </subcellularLocation>
    <subcellularLocation>
        <location evidence="1">Membrane</location>
        <topology evidence="1">Multi-pass membrane protein</topology>
    </subcellularLocation>
</comment>
<evidence type="ECO:0000256" key="5">
    <source>
        <dbReference type="ARBA" id="ARBA00022692"/>
    </source>
</evidence>
<dbReference type="PANTHER" id="PTHR30406:SF8">
    <property type="entry name" value="SULFATE TRANSPORT SYSTEM PERMEASE PROTEIN CYST"/>
    <property type="match status" value="1"/>
</dbReference>
<dbReference type="InterPro" id="IPR011867">
    <property type="entry name" value="ModB_ABC"/>
</dbReference>
<feature type="domain" description="ABC transmembrane type-1" evidence="12">
    <location>
        <begin position="8"/>
        <end position="211"/>
    </location>
</feature>
<evidence type="ECO:0000256" key="11">
    <source>
        <dbReference type="RuleBase" id="RU365097"/>
    </source>
</evidence>
<dbReference type="GO" id="GO:0015419">
    <property type="term" value="F:ABC-type sulfate transporter activity"/>
    <property type="evidence" value="ECO:0007669"/>
    <property type="project" value="InterPro"/>
</dbReference>
<dbReference type="Pfam" id="PF00528">
    <property type="entry name" value="BPD_transp_1"/>
    <property type="match status" value="1"/>
</dbReference>
<organism evidence="13 14">
    <name type="scientific">Variimorphobacter saccharofermentans</name>
    <dbReference type="NCBI Taxonomy" id="2755051"/>
    <lineage>
        <taxon>Bacteria</taxon>
        <taxon>Bacillati</taxon>
        <taxon>Bacillota</taxon>
        <taxon>Clostridia</taxon>
        <taxon>Lachnospirales</taxon>
        <taxon>Lachnospiraceae</taxon>
        <taxon>Variimorphobacter</taxon>
    </lineage>
</organism>
<dbReference type="Proteomes" id="UP000574276">
    <property type="component" value="Unassembled WGS sequence"/>
</dbReference>
<evidence type="ECO:0000256" key="2">
    <source>
        <dbReference type="ARBA" id="ARBA00011779"/>
    </source>
</evidence>
<comment type="similarity">
    <text evidence="11">Belongs to the binding-protein-dependent transport system permease family. CysTW subfamily.</text>
</comment>
<sequence>MSMDLSPFWISLKVALTATVISFLLGTYIAFRMKGNLTKGSQLFDIILNLPLVLPPTVAGLLLLMIFGKKGLLGKTLLQLGYQIIFTKEGAVLAAAFVAFPLMYRCAKSAFAQVDQKLIEAGRTLGMSEYAIFIKIILPLSLPGIVSGVILSFARALGEFGATLIVAGNIPGVTQTMPLAIYMNLQSGNYQFALLWSGILIAFSFFMMLLIKCITHRFRGGIAAYR</sequence>
<comment type="function">
    <text evidence="9">Part of the ABC transporter complex CysAWTP (TC 3.A.1.6.1) involved in sulfate/thiosulfate import. Probably responsible for the translocation of the substrate across the membrane.</text>
</comment>
<evidence type="ECO:0000256" key="9">
    <source>
        <dbReference type="ARBA" id="ARBA00025323"/>
    </source>
</evidence>
<feature type="transmembrane region" description="Helical" evidence="10">
    <location>
        <begin position="80"/>
        <end position="104"/>
    </location>
</feature>
<keyword evidence="7" id="KW-0764">Sulfate transport</keyword>
<keyword evidence="3 10" id="KW-0813">Transport</keyword>
<feature type="transmembrane region" description="Helical" evidence="10">
    <location>
        <begin position="192"/>
        <end position="211"/>
    </location>
</feature>
<feature type="transmembrane region" description="Helical" evidence="10">
    <location>
        <begin position="43"/>
        <end position="68"/>
    </location>
</feature>
<keyword evidence="14" id="KW-1185">Reference proteome</keyword>
<keyword evidence="4 11" id="KW-0500">Molybdenum</keyword>
<feature type="transmembrane region" description="Helical" evidence="10">
    <location>
        <begin position="6"/>
        <end position="31"/>
    </location>
</feature>
<dbReference type="PANTHER" id="PTHR30406">
    <property type="entry name" value="SULFATE TRANSPORT SYSTEM PERMEASE PROTEIN"/>
    <property type="match status" value="1"/>
</dbReference>
<evidence type="ECO:0000259" key="12">
    <source>
        <dbReference type="PROSITE" id="PS50928"/>
    </source>
</evidence>
<dbReference type="GO" id="GO:0015098">
    <property type="term" value="F:molybdate ion transmembrane transporter activity"/>
    <property type="evidence" value="ECO:0007669"/>
    <property type="project" value="UniProtKB-UniRule"/>
</dbReference>
<evidence type="ECO:0000256" key="4">
    <source>
        <dbReference type="ARBA" id="ARBA00022505"/>
    </source>
</evidence>
<evidence type="ECO:0000256" key="8">
    <source>
        <dbReference type="ARBA" id="ARBA00023136"/>
    </source>
</evidence>
<dbReference type="InterPro" id="IPR005667">
    <property type="entry name" value="Sulph_transpt2"/>
</dbReference>
<dbReference type="InterPro" id="IPR035906">
    <property type="entry name" value="MetI-like_sf"/>
</dbReference>
<evidence type="ECO:0000313" key="14">
    <source>
        <dbReference type="Proteomes" id="UP000574276"/>
    </source>
</evidence>
<reference evidence="13 14" key="1">
    <citation type="submission" date="2020-07" db="EMBL/GenBank/DDBJ databases">
        <title>Characterization and genome sequencing of isolate MD1, a novel member within the family Lachnospiraceae.</title>
        <authorList>
            <person name="Rettenmaier R."/>
            <person name="Di Bello L."/>
            <person name="Zinser C."/>
            <person name="Scheitz K."/>
            <person name="Liebl W."/>
            <person name="Zverlov V."/>
        </authorList>
    </citation>
    <scope>NUCLEOTIDE SEQUENCE [LARGE SCALE GENOMIC DNA]</scope>
    <source>
        <strain evidence="13 14">MD1</strain>
    </source>
</reference>
<dbReference type="AlphaFoldDB" id="A0A839JYA9"/>
<keyword evidence="8 10" id="KW-0472">Membrane</keyword>
<comment type="subunit">
    <text evidence="2">The complex is composed of two ATP-binding proteins (CysA), two transmembrane proteins (CysT and CysW) and a solute-binding protein (CysP).</text>
</comment>
<name>A0A839JYA9_9FIRM</name>
<evidence type="ECO:0000256" key="7">
    <source>
        <dbReference type="ARBA" id="ARBA00023032"/>
    </source>
</evidence>
<comment type="function">
    <text evidence="11">Part of the binding-protein-dependent transport system for molybdenum; probably responsible for the translocation of the substrate across the membrane.</text>
</comment>
<evidence type="ECO:0000256" key="6">
    <source>
        <dbReference type="ARBA" id="ARBA00022989"/>
    </source>
</evidence>
<gene>
    <name evidence="13" type="primary">modB</name>
    <name evidence="13" type="ORF">H0486_07170</name>
</gene>
<evidence type="ECO:0000256" key="3">
    <source>
        <dbReference type="ARBA" id="ARBA00022448"/>
    </source>
</evidence>
<dbReference type="SUPFAM" id="SSF161098">
    <property type="entry name" value="MetI-like"/>
    <property type="match status" value="1"/>
</dbReference>
<dbReference type="EMBL" id="JACEGA010000001">
    <property type="protein sequence ID" value="MBB2182653.1"/>
    <property type="molecule type" value="Genomic_DNA"/>
</dbReference>
<keyword evidence="5 10" id="KW-0812">Transmembrane</keyword>
<keyword evidence="6 10" id="KW-1133">Transmembrane helix</keyword>
<proteinExistence type="inferred from homology"/>
<evidence type="ECO:0000313" key="13">
    <source>
        <dbReference type="EMBL" id="MBB2182653.1"/>
    </source>
</evidence>